<dbReference type="AlphaFoldDB" id="A0AAF3EFP6"/>
<accession>A0AAF3EFP6</accession>
<reference evidence="2" key="1">
    <citation type="submission" date="2024-02" db="UniProtKB">
        <authorList>
            <consortium name="WormBaseParasite"/>
        </authorList>
    </citation>
    <scope>IDENTIFICATION</scope>
</reference>
<organism evidence="1 2">
    <name type="scientific">Mesorhabditis belari</name>
    <dbReference type="NCBI Taxonomy" id="2138241"/>
    <lineage>
        <taxon>Eukaryota</taxon>
        <taxon>Metazoa</taxon>
        <taxon>Ecdysozoa</taxon>
        <taxon>Nematoda</taxon>
        <taxon>Chromadorea</taxon>
        <taxon>Rhabditida</taxon>
        <taxon>Rhabditina</taxon>
        <taxon>Rhabditomorpha</taxon>
        <taxon>Rhabditoidea</taxon>
        <taxon>Rhabditidae</taxon>
        <taxon>Mesorhabditinae</taxon>
        <taxon>Mesorhabditis</taxon>
    </lineage>
</organism>
<name>A0AAF3EFP6_9BILA</name>
<evidence type="ECO:0000313" key="2">
    <source>
        <dbReference type="WBParaSite" id="MBELARI_LOCUS1280"/>
    </source>
</evidence>
<evidence type="ECO:0000313" key="1">
    <source>
        <dbReference type="Proteomes" id="UP000887575"/>
    </source>
</evidence>
<proteinExistence type="predicted"/>
<dbReference type="WBParaSite" id="MBELARI_LOCUS1280">
    <property type="protein sequence ID" value="MBELARI_LOCUS1280"/>
    <property type="gene ID" value="MBELARI_LOCUS1280"/>
</dbReference>
<protein>
    <submittedName>
        <fullName evidence="2">Uncharacterized protein</fullName>
    </submittedName>
</protein>
<keyword evidence="1" id="KW-1185">Reference proteome</keyword>
<sequence>MLLNSEQKQQESSMLLDSNWSLCYCNGQNAQCGVTVKLTTTTIGAFGGLEGVEGGGGLEGLEGVEGLEGLEGF</sequence>
<dbReference type="Proteomes" id="UP000887575">
    <property type="component" value="Unassembled WGS sequence"/>
</dbReference>